<dbReference type="Pfam" id="PF18803">
    <property type="entry name" value="CxC2"/>
    <property type="match status" value="1"/>
</dbReference>
<dbReference type="STRING" id="50990.A0A4Y7PR37"/>
<evidence type="ECO:0000313" key="3">
    <source>
        <dbReference type="EMBL" id="TDL17558.1"/>
    </source>
</evidence>
<feature type="domain" description="CxC2-like cysteine cluster KDZ transposase-associated" evidence="2">
    <location>
        <begin position="180"/>
        <end position="286"/>
    </location>
</feature>
<dbReference type="AlphaFoldDB" id="A0A4Y7PR37"/>
<evidence type="ECO:0000313" key="4">
    <source>
        <dbReference type="Proteomes" id="UP000294933"/>
    </source>
</evidence>
<dbReference type="VEuPathDB" id="FungiDB:BD410DRAFT_843487"/>
<reference evidence="3 4" key="1">
    <citation type="submission" date="2018-06" db="EMBL/GenBank/DDBJ databases">
        <title>A transcriptomic atlas of mushroom development highlights an independent origin of complex multicellularity.</title>
        <authorList>
            <consortium name="DOE Joint Genome Institute"/>
            <person name="Krizsan K."/>
            <person name="Almasi E."/>
            <person name="Merenyi Z."/>
            <person name="Sahu N."/>
            <person name="Viragh M."/>
            <person name="Koszo T."/>
            <person name="Mondo S."/>
            <person name="Kiss B."/>
            <person name="Balint B."/>
            <person name="Kues U."/>
            <person name="Barry K."/>
            <person name="Hegedus J.C."/>
            <person name="Henrissat B."/>
            <person name="Johnson J."/>
            <person name="Lipzen A."/>
            <person name="Ohm R."/>
            <person name="Nagy I."/>
            <person name="Pangilinan J."/>
            <person name="Yan J."/>
            <person name="Xiong Y."/>
            <person name="Grigoriev I.V."/>
            <person name="Hibbett D.S."/>
            <person name="Nagy L.G."/>
        </authorList>
    </citation>
    <scope>NUCLEOTIDE SEQUENCE [LARGE SCALE GENOMIC DNA]</scope>
    <source>
        <strain evidence="3 4">SZMC22713</strain>
    </source>
</reference>
<evidence type="ECO:0000259" key="2">
    <source>
        <dbReference type="Pfam" id="PF18803"/>
    </source>
</evidence>
<dbReference type="OrthoDB" id="3256058at2759"/>
<feature type="compositionally biased region" description="Basic and acidic residues" evidence="1">
    <location>
        <begin position="1"/>
        <end position="22"/>
    </location>
</feature>
<evidence type="ECO:0000256" key="1">
    <source>
        <dbReference type="SAM" id="MobiDB-lite"/>
    </source>
</evidence>
<dbReference type="EMBL" id="ML170219">
    <property type="protein sequence ID" value="TDL17558.1"/>
    <property type="molecule type" value="Genomic_DNA"/>
</dbReference>
<dbReference type="PANTHER" id="PTHR33104:SF2">
    <property type="entry name" value="CXC3 LIKE CYSTEINE CLUSTER DOMAIN-CONTAINING PROTEIN"/>
    <property type="match status" value="1"/>
</dbReference>
<sequence length="668" mass="75532">MAEKKKPAKRCAQELREDHDVEQQSATFSNRYVKQKTFTAHSAAATSSEIKAEISRVGFQYEPPKKPVQVEPLKPVTGDESTSDKVLRQARSQTMSALLRQFTNRIGDLMDYILASEAGTSVGAKCSHCKEDPQDATTRCKDCFQGTLSCDACFLKSHQNTPFHWAEKWNGSFFVQHDFSELGGIVSLGHHGKHCPNIRTNRGPRKVYVVTTNGVHTTQMAFCECGGASSEDAVQLMEAQLFPGSMGSPGYAFSFELLRSFHLHNLESKKSAYDFIKAIRRMTNNAFTKDVPDPYSVFLRVVRVWRLLNMLKRSGQAHGIDKVLTHRKPGNMTVVCPACPEPGFNMEERTEPLEESRKKKKVDDPDDVALIDGAYFPNDAQYKEYLKTVGDTPEKSTCAHLNAVNMQEKMKFKNMEITGVVACKDGRHDFFRRGAMVDLQKGERYANSDYALAQALKHNVVEDIIVTYDISCQYCINLVKRFAERFPNRADIIKFVKCLVPKLHLQGHKDDCQYRYSLNYTPGVGRTHGEGIESGWAESNQAGGSTKEMNHGHWHDTLNDFHGDWNWVKMQNIGSTLYRMLTNARAVASKKRENFKDLCLTLGSARMSEWEELPIEPTYHGGEWYMPSQANLFQQMLATEMAAVAERELTYTPVTMFLNNGIKIQSKQ</sequence>
<dbReference type="Proteomes" id="UP000294933">
    <property type="component" value="Unassembled WGS sequence"/>
</dbReference>
<feature type="region of interest" description="Disordered" evidence="1">
    <location>
        <begin position="1"/>
        <end position="26"/>
    </location>
</feature>
<protein>
    <recommendedName>
        <fullName evidence="2">CxC2-like cysteine cluster KDZ transposase-associated domain-containing protein</fullName>
    </recommendedName>
</protein>
<dbReference type="InterPro" id="IPR041457">
    <property type="entry name" value="CxC2_KDZ-assoc"/>
</dbReference>
<dbReference type="Pfam" id="PF18758">
    <property type="entry name" value="KDZ"/>
    <property type="match status" value="1"/>
</dbReference>
<name>A0A4Y7PR37_9AGAM</name>
<keyword evidence="4" id="KW-1185">Reference proteome</keyword>
<dbReference type="InterPro" id="IPR040521">
    <property type="entry name" value="KDZ"/>
</dbReference>
<dbReference type="PANTHER" id="PTHR33104">
    <property type="entry name" value="SI:DKEY-29D5.2"/>
    <property type="match status" value="1"/>
</dbReference>
<feature type="region of interest" description="Disordered" evidence="1">
    <location>
        <begin position="65"/>
        <end position="84"/>
    </location>
</feature>
<accession>A0A4Y7PR37</accession>
<proteinExistence type="predicted"/>
<organism evidence="3 4">
    <name type="scientific">Rickenella mellea</name>
    <dbReference type="NCBI Taxonomy" id="50990"/>
    <lineage>
        <taxon>Eukaryota</taxon>
        <taxon>Fungi</taxon>
        <taxon>Dikarya</taxon>
        <taxon>Basidiomycota</taxon>
        <taxon>Agaricomycotina</taxon>
        <taxon>Agaricomycetes</taxon>
        <taxon>Hymenochaetales</taxon>
        <taxon>Rickenellaceae</taxon>
        <taxon>Rickenella</taxon>
    </lineage>
</organism>
<gene>
    <name evidence="3" type="ORF">BD410DRAFT_843487</name>
</gene>